<dbReference type="Pfam" id="PF10994">
    <property type="entry name" value="DUF2817"/>
    <property type="match status" value="1"/>
</dbReference>
<organism evidence="1 2">
    <name type="scientific">Parvibaculum sedimenti</name>
    <dbReference type="NCBI Taxonomy" id="2608632"/>
    <lineage>
        <taxon>Bacteria</taxon>
        <taxon>Pseudomonadati</taxon>
        <taxon>Pseudomonadota</taxon>
        <taxon>Alphaproteobacteria</taxon>
        <taxon>Hyphomicrobiales</taxon>
        <taxon>Parvibaculaceae</taxon>
        <taxon>Parvibaculum</taxon>
    </lineage>
</organism>
<comment type="caution">
    <text evidence="1">The sequence shown here is derived from an EMBL/GenBank/DDBJ whole genome shotgun (WGS) entry which is preliminary data.</text>
</comment>
<dbReference type="Gene3D" id="3.40.630.10">
    <property type="entry name" value="Zn peptidases"/>
    <property type="match status" value="1"/>
</dbReference>
<dbReference type="AlphaFoldDB" id="A0A6N6VF82"/>
<name>A0A6N6VF82_9HYPH</name>
<evidence type="ECO:0000313" key="2">
    <source>
        <dbReference type="Proteomes" id="UP000468901"/>
    </source>
</evidence>
<evidence type="ECO:0000313" key="1">
    <source>
        <dbReference type="EMBL" id="KAB7738524.1"/>
    </source>
</evidence>
<accession>A0A6N6VF82</accession>
<gene>
    <name evidence="1" type="ORF">F2P47_16560</name>
</gene>
<dbReference type="Proteomes" id="UP000468901">
    <property type="component" value="Unassembled WGS sequence"/>
</dbReference>
<dbReference type="EMBL" id="WESC01000020">
    <property type="protein sequence ID" value="KAB7738524.1"/>
    <property type="molecule type" value="Genomic_DNA"/>
</dbReference>
<dbReference type="SUPFAM" id="SSF53187">
    <property type="entry name" value="Zn-dependent exopeptidases"/>
    <property type="match status" value="1"/>
</dbReference>
<protein>
    <submittedName>
        <fullName evidence="1">DUF2817 domain-containing protein</fullName>
    </submittedName>
</protein>
<sequence length="380" mass="42430">MDAGLFFSETYEEARSRFLETAAQAGARLTAYENPRARGPHGIALHLDTAWFGPDDAETVLLNTCGTHGTEGFAGSAAQLAWMTTCGPRDLPPRTAALLVHAVNPFGFAWGLRGTENNIDLNRNFLDHNAPHPENPLYDELHKFLCPRRLDDQSMSKLVGAGARFVQKHGQWALEDAISRGQYTHPDGYHYGGLKPEWSNTTLRHIVSTELAAARRVAFIDWHSGPAGDGELIYLCFSNPQGSDFARAAHWWGEDALDPATVNAMWGSKRPTRRGIMFWGLEDELAPHARLTGAVIEFRSARHKPSPSKTIRASLLERWLRFEGGLDAPEAKAYLEEIRDDYAPRRKSWHDNVIRNALACYRETISGMAEWTHECARAAD</sequence>
<dbReference type="RefSeq" id="WP_152217500.1">
    <property type="nucleotide sequence ID" value="NZ_JBAQYD010000361.1"/>
</dbReference>
<dbReference type="CDD" id="cd06233">
    <property type="entry name" value="M14-like"/>
    <property type="match status" value="1"/>
</dbReference>
<dbReference type="InterPro" id="IPR021259">
    <property type="entry name" value="DUF2817"/>
</dbReference>
<keyword evidence="2" id="KW-1185">Reference proteome</keyword>
<reference evidence="1 2" key="1">
    <citation type="submission" date="2019-09" db="EMBL/GenBank/DDBJ databases">
        <title>Parvibaculum sedimenti sp. nov., isolated from sediment.</title>
        <authorList>
            <person name="Wang Y."/>
        </authorList>
    </citation>
    <scope>NUCLEOTIDE SEQUENCE [LARGE SCALE GENOMIC DNA]</scope>
    <source>
        <strain evidence="1 2">HXT-9</strain>
    </source>
</reference>
<proteinExistence type="predicted"/>